<dbReference type="InterPro" id="IPR025576">
    <property type="entry name" value="YwiC"/>
</dbReference>
<feature type="transmembrane region" description="Helical" evidence="1">
    <location>
        <begin position="54"/>
        <end position="71"/>
    </location>
</feature>
<evidence type="ECO:0000313" key="3">
    <source>
        <dbReference type="Proteomes" id="UP001157125"/>
    </source>
</evidence>
<keyword evidence="1" id="KW-1133">Transmembrane helix</keyword>
<keyword evidence="1" id="KW-0812">Transmembrane</keyword>
<dbReference type="EMBL" id="BSUN01000001">
    <property type="protein sequence ID" value="GMA36128.1"/>
    <property type="molecule type" value="Genomic_DNA"/>
</dbReference>
<accession>A0ABQ6IE33</accession>
<sequence length="231" mass="24919">MWAMLLLPYLAGLRYGAVWLDVPLLIGWLSGLLMSHHALLAVKTGRWRRVRSQVLAFGAVCAACLVPVVAIRPALAWFAPAFAVFMGVNAAFCRWGNERATLNGVASVTMASMMAMIVPVTAGLPWTTGVPIATATWLYLTGTVVHVKAMIREYGSRRQQVISVTYHAVALAAATALQPWFAVPFSLMLARTVVMPRRPRMRAPVIGIVEVVLTLILLGFLLTVPLGAAAA</sequence>
<feature type="transmembrane region" description="Helical" evidence="1">
    <location>
        <begin position="77"/>
        <end position="95"/>
    </location>
</feature>
<evidence type="ECO:0000256" key="1">
    <source>
        <dbReference type="SAM" id="Phobius"/>
    </source>
</evidence>
<organism evidence="2 3">
    <name type="scientific">Demequina litorisediminis</name>
    <dbReference type="NCBI Taxonomy" id="1849022"/>
    <lineage>
        <taxon>Bacteria</taxon>
        <taxon>Bacillati</taxon>
        <taxon>Actinomycetota</taxon>
        <taxon>Actinomycetes</taxon>
        <taxon>Micrococcales</taxon>
        <taxon>Demequinaceae</taxon>
        <taxon>Demequina</taxon>
    </lineage>
</organism>
<proteinExistence type="predicted"/>
<feature type="transmembrane region" description="Helical" evidence="1">
    <location>
        <begin position="161"/>
        <end position="183"/>
    </location>
</feature>
<comment type="caution">
    <text evidence="2">The sequence shown here is derived from an EMBL/GenBank/DDBJ whole genome shotgun (WGS) entry which is preliminary data.</text>
</comment>
<feature type="transmembrane region" description="Helical" evidence="1">
    <location>
        <begin position="130"/>
        <end position="149"/>
    </location>
</feature>
<feature type="transmembrane region" description="Helical" evidence="1">
    <location>
        <begin position="102"/>
        <end position="124"/>
    </location>
</feature>
<reference evidence="3" key="1">
    <citation type="journal article" date="2019" name="Int. J. Syst. Evol. Microbiol.">
        <title>The Global Catalogue of Microorganisms (GCM) 10K type strain sequencing project: providing services to taxonomists for standard genome sequencing and annotation.</title>
        <authorList>
            <consortium name="The Broad Institute Genomics Platform"/>
            <consortium name="The Broad Institute Genome Sequencing Center for Infectious Disease"/>
            <person name="Wu L."/>
            <person name="Ma J."/>
        </authorList>
    </citation>
    <scope>NUCLEOTIDE SEQUENCE [LARGE SCALE GENOMIC DNA]</scope>
    <source>
        <strain evidence="3">NBRC 112299</strain>
    </source>
</reference>
<protein>
    <recommendedName>
        <fullName evidence="4">YwiC-like protein</fullName>
    </recommendedName>
</protein>
<evidence type="ECO:0008006" key="4">
    <source>
        <dbReference type="Google" id="ProtNLM"/>
    </source>
</evidence>
<feature type="transmembrane region" description="Helical" evidence="1">
    <location>
        <begin position="203"/>
        <end position="228"/>
    </location>
</feature>
<dbReference type="Pfam" id="PF14256">
    <property type="entry name" value="YwiC"/>
    <property type="match status" value="1"/>
</dbReference>
<gene>
    <name evidence="2" type="ORF">GCM10025876_23320</name>
</gene>
<evidence type="ECO:0000313" key="2">
    <source>
        <dbReference type="EMBL" id="GMA36128.1"/>
    </source>
</evidence>
<name>A0ABQ6IE33_9MICO</name>
<keyword evidence="3" id="KW-1185">Reference proteome</keyword>
<dbReference type="Proteomes" id="UP001157125">
    <property type="component" value="Unassembled WGS sequence"/>
</dbReference>
<keyword evidence="1" id="KW-0472">Membrane</keyword>